<evidence type="ECO:0000256" key="9">
    <source>
        <dbReference type="ARBA" id="ARBA00023237"/>
    </source>
</evidence>
<keyword evidence="8 10" id="KW-0472">Membrane</keyword>
<dbReference type="Gene3D" id="2.40.170.20">
    <property type="entry name" value="TonB-dependent receptor, beta-barrel domain"/>
    <property type="match status" value="1"/>
</dbReference>
<evidence type="ECO:0000256" key="3">
    <source>
        <dbReference type="ARBA" id="ARBA00022452"/>
    </source>
</evidence>
<keyword evidence="16" id="KW-0675">Receptor</keyword>
<keyword evidence="4 10" id="KW-0812">Transmembrane</keyword>
<evidence type="ECO:0000256" key="7">
    <source>
        <dbReference type="ARBA" id="ARBA00023077"/>
    </source>
</evidence>
<feature type="chain" id="PRO_5020444754" evidence="13">
    <location>
        <begin position="23"/>
        <end position="782"/>
    </location>
</feature>
<dbReference type="InterPro" id="IPR039426">
    <property type="entry name" value="TonB-dep_rcpt-like"/>
</dbReference>
<name>A0A4R7P4J2_9GAMM</name>
<organism evidence="16 17">
    <name type="scientific">Panacagrimonas perspica</name>
    <dbReference type="NCBI Taxonomy" id="381431"/>
    <lineage>
        <taxon>Bacteria</taxon>
        <taxon>Pseudomonadati</taxon>
        <taxon>Pseudomonadota</taxon>
        <taxon>Gammaproteobacteria</taxon>
        <taxon>Nevskiales</taxon>
        <taxon>Nevskiaceae</taxon>
        <taxon>Panacagrimonas</taxon>
    </lineage>
</organism>
<dbReference type="Gene3D" id="2.170.130.10">
    <property type="entry name" value="TonB-dependent receptor, plug domain"/>
    <property type="match status" value="1"/>
</dbReference>
<evidence type="ECO:0000256" key="5">
    <source>
        <dbReference type="ARBA" id="ARBA00022729"/>
    </source>
</evidence>
<dbReference type="InterPro" id="IPR000531">
    <property type="entry name" value="Beta-barrel_TonB"/>
</dbReference>
<dbReference type="OrthoDB" id="9764669at2"/>
<dbReference type="InterPro" id="IPR036942">
    <property type="entry name" value="Beta-barrel_TonB_sf"/>
</dbReference>
<comment type="subcellular location">
    <subcellularLocation>
        <location evidence="1 10">Cell outer membrane</location>
        <topology evidence="1 10">Multi-pass membrane protein</topology>
    </subcellularLocation>
</comment>
<dbReference type="SUPFAM" id="SSF56935">
    <property type="entry name" value="Porins"/>
    <property type="match status" value="1"/>
</dbReference>
<proteinExistence type="inferred from homology"/>
<evidence type="ECO:0000259" key="14">
    <source>
        <dbReference type="Pfam" id="PF00593"/>
    </source>
</evidence>
<keyword evidence="5 13" id="KW-0732">Signal</keyword>
<dbReference type="AlphaFoldDB" id="A0A4R7P4J2"/>
<evidence type="ECO:0000256" key="8">
    <source>
        <dbReference type="ARBA" id="ARBA00023136"/>
    </source>
</evidence>
<dbReference type="RefSeq" id="WP_133882151.1">
    <property type="nucleotide sequence ID" value="NZ_MWIN01000002.1"/>
</dbReference>
<evidence type="ECO:0000256" key="1">
    <source>
        <dbReference type="ARBA" id="ARBA00004571"/>
    </source>
</evidence>
<dbReference type="CDD" id="cd01347">
    <property type="entry name" value="ligand_gated_channel"/>
    <property type="match status" value="1"/>
</dbReference>
<dbReference type="PROSITE" id="PS00430">
    <property type="entry name" value="TONB_DEPENDENT_REC_1"/>
    <property type="match status" value="1"/>
</dbReference>
<sequence length="782" mass="86334">MFKKHPLAVAIAALLSSFAVHPSESVVVDAPATEQAAAETGSYLEVASHDTHETDREVETITVSGQRSTKRADLPGASAGVTGTELRERVFINTEDALRHLPDLTIRKRYVGDRNALIGGRSHGTLQAPRGVVYADGVLLSNFLGRFNAPRWNMVAPEEISRVDVLYGPYSALYPGNSIGTTVLITTRDPNEFTTSGRVQFFSQDYKGYGYQDDYGGRQYSAFTGNRWGAWSGTLGINRLENDSQPMQYATGTRVNNPSAAVIASAVPVTGAIRDRDSRNQPRLILGPDGGSLEGNEQNQVKGRLSYQNDLFRADAQVGFWVNDFDRDGVSFLRDAGGATVTRGNIRVGDDIYTVANNAFGPQEGREEHLMSSLTVRTQRDSGWNFSGVGSIYHIGEDELRSSSPTDANTRAGNIVEGGSGDGWWNADLQASYRADGLPHTITLGYYHSSYDLDSKTFSAAEWRHGGRGTLTSASQGSTRQQALYAQDAWEFRPLWTATAGVRVEFWDAFDGQRQRTESGAVVTAPYDDLDEDAVSPKLSIAYAPEAYTLRYSVGRGVRFATVSELFQGSQTGTNIVNNNPDLKPEDSISHDLTLETVLADRHQVRVSLFYDRVKDTIAQQLNQATNVTNIQNVDRVDTHGVEFVYGIKELLPNVDLDANLSLVNSKIEKNDALPQTVGKHWVRVPNVRANLVANWRFLPQWNANLAARRSGRQYSDLDNQDTNDHVFGGASKFTTVDSRVAWHFRETIELGVGVENLTDEEYYIFHPYPGRTWIAELRATF</sequence>
<dbReference type="GO" id="GO:0009279">
    <property type="term" value="C:cell outer membrane"/>
    <property type="evidence" value="ECO:0007669"/>
    <property type="project" value="UniProtKB-SubCell"/>
</dbReference>
<evidence type="ECO:0000259" key="15">
    <source>
        <dbReference type="Pfam" id="PF07715"/>
    </source>
</evidence>
<comment type="caution">
    <text evidence="16">The sequence shown here is derived from an EMBL/GenBank/DDBJ whole genome shotgun (WGS) entry which is preliminary data.</text>
</comment>
<feature type="signal peptide" evidence="13">
    <location>
        <begin position="1"/>
        <end position="22"/>
    </location>
</feature>
<dbReference type="GO" id="GO:0044718">
    <property type="term" value="P:siderophore transmembrane transport"/>
    <property type="evidence" value="ECO:0007669"/>
    <property type="project" value="TreeGrafter"/>
</dbReference>
<evidence type="ECO:0000256" key="10">
    <source>
        <dbReference type="PROSITE-ProRule" id="PRU01360"/>
    </source>
</evidence>
<keyword evidence="9 10" id="KW-0998">Cell outer membrane</keyword>
<dbReference type="GO" id="GO:0015344">
    <property type="term" value="F:siderophore uptake transmembrane transporter activity"/>
    <property type="evidence" value="ECO:0007669"/>
    <property type="project" value="TreeGrafter"/>
</dbReference>
<keyword evidence="6" id="KW-0406">Ion transport</keyword>
<dbReference type="PANTHER" id="PTHR30069">
    <property type="entry name" value="TONB-DEPENDENT OUTER MEMBRANE RECEPTOR"/>
    <property type="match status" value="1"/>
</dbReference>
<dbReference type="Pfam" id="PF07715">
    <property type="entry name" value="Plug"/>
    <property type="match status" value="1"/>
</dbReference>
<evidence type="ECO:0000256" key="4">
    <source>
        <dbReference type="ARBA" id="ARBA00022692"/>
    </source>
</evidence>
<dbReference type="EMBL" id="SOBT01000009">
    <property type="protein sequence ID" value="TDU28617.1"/>
    <property type="molecule type" value="Genomic_DNA"/>
</dbReference>
<keyword evidence="7 11" id="KW-0798">TonB box</keyword>
<evidence type="ECO:0000313" key="17">
    <source>
        <dbReference type="Proteomes" id="UP000295341"/>
    </source>
</evidence>
<comment type="similarity">
    <text evidence="10 12">Belongs to the TonB-dependent receptor family.</text>
</comment>
<keyword evidence="3 10" id="KW-1134">Transmembrane beta strand</keyword>
<evidence type="ECO:0000256" key="2">
    <source>
        <dbReference type="ARBA" id="ARBA00022448"/>
    </source>
</evidence>
<accession>A0A4R7P4J2</accession>
<evidence type="ECO:0000256" key="12">
    <source>
        <dbReference type="RuleBase" id="RU003357"/>
    </source>
</evidence>
<feature type="domain" description="TonB-dependent receptor plug" evidence="15">
    <location>
        <begin position="72"/>
        <end position="180"/>
    </location>
</feature>
<gene>
    <name evidence="16" type="ORF">DFR24_2992</name>
</gene>
<keyword evidence="2 10" id="KW-0813">Transport</keyword>
<evidence type="ECO:0000313" key="16">
    <source>
        <dbReference type="EMBL" id="TDU28617.1"/>
    </source>
</evidence>
<dbReference type="PROSITE" id="PS52016">
    <property type="entry name" value="TONB_DEPENDENT_REC_3"/>
    <property type="match status" value="1"/>
</dbReference>
<keyword evidence="17" id="KW-1185">Reference proteome</keyword>
<evidence type="ECO:0000256" key="13">
    <source>
        <dbReference type="SAM" id="SignalP"/>
    </source>
</evidence>
<evidence type="ECO:0000256" key="11">
    <source>
        <dbReference type="PROSITE-ProRule" id="PRU10143"/>
    </source>
</evidence>
<dbReference type="InterPro" id="IPR010916">
    <property type="entry name" value="TonB_box_CS"/>
</dbReference>
<dbReference type="Proteomes" id="UP000295341">
    <property type="component" value="Unassembled WGS sequence"/>
</dbReference>
<reference evidence="16 17" key="1">
    <citation type="submission" date="2019-03" db="EMBL/GenBank/DDBJ databases">
        <title>Genomic Encyclopedia of Type Strains, Phase IV (KMG-IV): sequencing the most valuable type-strain genomes for metagenomic binning, comparative biology and taxonomic classification.</title>
        <authorList>
            <person name="Goeker M."/>
        </authorList>
    </citation>
    <scope>NUCLEOTIDE SEQUENCE [LARGE SCALE GENOMIC DNA]</scope>
    <source>
        <strain evidence="16 17">DSM 26377</strain>
    </source>
</reference>
<dbReference type="Pfam" id="PF00593">
    <property type="entry name" value="TonB_dep_Rec_b-barrel"/>
    <property type="match status" value="1"/>
</dbReference>
<dbReference type="PANTHER" id="PTHR30069:SF53">
    <property type="entry name" value="COLICIN I RECEPTOR-RELATED"/>
    <property type="match status" value="1"/>
</dbReference>
<feature type="domain" description="TonB-dependent receptor-like beta-barrel" evidence="14">
    <location>
        <begin position="331"/>
        <end position="758"/>
    </location>
</feature>
<protein>
    <submittedName>
        <fullName evidence="16">Iron complex outermembrane receptor protein</fullName>
    </submittedName>
</protein>
<feature type="short sequence motif" description="TonB box" evidence="11">
    <location>
        <begin position="60"/>
        <end position="66"/>
    </location>
</feature>
<dbReference type="InterPro" id="IPR037066">
    <property type="entry name" value="Plug_dom_sf"/>
</dbReference>
<dbReference type="InterPro" id="IPR012910">
    <property type="entry name" value="Plug_dom"/>
</dbReference>
<evidence type="ECO:0000256" key="6">
    <source>
        <dbReference type="ARBA" id="ARBA00023065"/>
    </source>
</evidence>